<organism evidence="2 3">
    <name type="scientific">Glossina palpalis gambiensis</name>
    <dbReference type="NCBI Taxonomy" id="67801"/>
    <lineage>
        <taxon>Eukaryota</taxon>
        <taxon>Metazoa</taxon>
        <taxon>Ecdysozoa</taxon>
        <taxon>Arthropoda</taxon>
        <taxon>Hexapoda</taxon>
        <taxon>Insecta</taxon>
        <taxon>Pterygota</taxon>
        <taxon>Neoptera</taxon>
        <taxon>Endopterygota</taxon>
        <taxon>Diptera</taxon>
        <taxon>Brachycera</taxon>
        <taxon>Muscomorpha</taxon>
        <taxon>Hippoboscoidea</taxon>
        <taxon>Glossinidae</taxon>
        <taxon>Glossina</taxon>
    </lineage>
</organism>
<feature type="compositionally biased region" description="Low complexity" evidence="1">
    <location>
        <begin position="8"/>
        <end position="23"/>
    </location>
</feature>
<reference evidence="3" key="1">
    <citation type="submission" date="2015-01" db="EMBL/GenBank/DDBJ databases">
        <authorList>
            <person name="Aksoy S."/>
            <person name="Warren W."/>
            <person name="Wilson R.K."/>
        </authorList>
    </citation>
    <scope>NUCLEOTIDE SEQUENCE [LARGE SCALE GENOMIC DNA]</scope>
    <source>
        <strain evidence="3">IAEA</strain>
    </source>
</reference>
<dbReference type="Proteomes" id="UP000092460">
    <property type="component" value="Unassembled WGS sequence"/>
</dbReference>
<keyword evidence="3" id="KW-1185">Reference proteome</keyword>
<dbReference type="EnsemblMetazoa" id="GPPI023539-RA">
    <property type="protein sequence ID" value="GPPI023539-PA"/>
    <property type="gene ID" value="GPPI023539"/>
</dbReference>
<reference evidence="2" key="2">
    <citation type="submission" date="2020-05" db="UniProtKB">
        <authorList>
            <consortium name="EnsemblMetazoa"/>
        </authorList>
    </citation>
    <scope>IDENTIFICATION</scope>
    <source>
        <strain evidence="2">IAEA</strain>
    </source>
</reference>
<sequence length="147" mass="15499">MSAGSNRSQDSCSDADMSSDADALGLDEFARSSDNRGGSRVSNTGMRLRKPGMMQLKKKIKKKERKMSVRVGGVSKTSHVKLANLLAASVASVIKGCDTVPHAAAATAGAVAPADGRRSKRRSAAADIVAEMKSVTDRRFTFSIPKT</sequence>
<evidence type="ECO:0000313" key="2">
    <source>
        <dbReference type="EnsemblMetazoa" id="GPPI023539-PA"/>
    </source>
</evidence>
<dbReference type="EMBL" id="JXJN01010679">
    <property type="status" value="NOT_ANNOTATED_CDS"/>
    <property type="molecule type" value="Genomic_DNA"/>
</dbReference>
<dbReference type="VEuPathDB" id="VectorBase:GPPI023539"/>
<feature type="region of interest" description="Disordered" evidence="1">
    <location>
        <begin position="1"/>
        <end position="51"/>
    </location>
</feature>
<proteinExistence type="predicted"/>
<name>A0A1B0BA12_9MUSC</name>
<evidence type="ECO:0000313" key="3">
    <source>
        <dbReference type="Proteomes" id="UP000092460"/>
    </source>
</evidence>
<accession>A0A1B0BA12</accession>
<evidence type="ECO:0000256" key="1">
    <source>
        <dbReference type="SAM" id="MobiDB-lite"/>
    </source>
</evidence>
<protein>
    <submittedName>
        <fullName evidence="2">Uncharacterized protein</fullName>
    </submittedName>
</protein>
<dbReference type="AlphaFoldDB" id="A0A1B0BA12"/>